<gene>
    <name evidence="1" type="ORF">WUBG_17183</name>
</gene>
<comment type="caution">
    <text evidence="1">The sequence shown here is derived from an EMBL/GenBank/DDBJ whole genome shotgun (WGS) entry which is preliminary data.</text>
</comment>
<accession>J9AD20</accession>
<organism evidence="1 2">
    <name type="scientific">Wuchereria bancrofti</name>
    <dbReference type="NCBI Taxonomy" id="6293"/>
    <lineage>
        <taxon>Eukaryota</taxon>
        <taxon>Metazoa</taxon>
        <taxon>Ecdysozoa</taxon>
        <taxon>Nematoda</taxon>
        <taxon>Chromadorea</taxon>
        <taxon>Rhabditida</taxon>
        <taxon>Spirurina</taxon>
        <taxon>Spiruromorpha</taxon>
        <taxon>Filarioidea</taxon>
        <taxon>Onchocercidae</taxon>
        <taxon>Wuchereria</taxon>
    </lineage>
</organism>
<sequence>MACDDVRQTSRLSSGHTLKTKGTTEEATMIMLSIGYISKYSNMLMTEFIVKDVYKYKVNLCLRASRESERISNVSLNRSSKILATTIRLLERRKQKEQITITEFGDEKEHVAVLLQRAGITHGQVQHEWSEAVT</sequence>
<protein>
    <submittedName>
        <fullName evidence="1">Uncharacterized protein</fullName>
    </submittedName>
</protein>
<dbReference type="AlphaFoldDB" id="J9AD20"/>
<feature type="non-terminal residue" evidence="1">
    <location>
        <position position="134"/>
    </location>
</feature>
<evidence type="ECO:0000313" key="2">
    <source>
        <dbReference type="Proteomes" id="UP000004810"/>
    </source>
</evidence>
<reference evidence="2" key="1">
    <citation type="submission" date="2012-08" db="EMBL/GenBank/DDBJ databases">
        <title>The Genome Sequence of Wuchereria bancrofti.</title>
        <authorList>
            <person name="Nutman T.B."/>
            <person name="Fink D.L."/>
            <person name="Russ C."/>
            <person name="Young S."/>
            <person name="Zeng Q."/>
            <person name="Koehrsen M."/>
            <person name="Alvarado L."/>
            <person name="Berlin A."/>
            <person name="Chapman S.B."/>
            <person name="Chen Z."/>
            <person name="Freedman E."/>
            <person name="Gellesch M."/>
            <person name="Goldberg J."/>
            <person name="Griggs A."/>
            <person name="Gujja S."/>
            <person name="Heilman E.R."/>
            <person name="Heiman D."/>
            <person name="Hepburn T."/>
            <person name="Howarth C."/>
            <person name="Jen D."/>
            <person name="Larson L."/>
            <person name="Lewis B."/>
            <person name="Mehta T."/>
            <person name="Park D."/>
            <person name="Pearson M."/>
            <person name="Roberts A."/>
            <person name="Saif S."/>
            <person name="Shea T."/>
            <person name="Shenoy N."/>
            <person name="Sisk P."/>
            <person name="Stolte C."/>
            <person name="Sykes S."/>
            <person name="Walk T."/>
            <person name="White J."/>
            <person name="Yandava C."/>
            <person name="Haas B."/>
            <person name="Henn M.R."/>
            <person name="Nusbaum C."/>
            <person name="Birren B."/>
        </authorList>
    </citation>
    <scope>NUCLEOTIDE SEQUENCE [LARGE SCALE GENOMIC DNA]</scope>
    <source>
        <strain evidence="2">NA</strain>
    </source>
</reference>
<proteinExistence type="predicted"/>
<name>J9AD20_WUCBA</name>
<evidence type="ECO:0000313" key="1">
    <source>
        <dbReference type="EMBL" id="EJW71910.1"/>
    </source>
</evidence>
<dbReference type="Proteomes" id="UP000004810">
    <property type="component" value="Unassembled WGS sequence"/>
</dbReference>
<dbReference type="EMBL" id="ADBV01017411">
    <property type="protein sequence ID" value="EJW71910.1"/>
    <property type="molecule type" value="Genomic_DNA"/>
</dbReference>